<feature type="transmembrane region" description="Helical" evidence="2">
    <location>
        <begin position="205"/>
        <end position="234"/>
    </location>
</feature>
<keyword evidence="5" id="KW-1185">Reference proteome</keyword>
<dbReference type="Pfam" id="PF06724">
    <property type="entry name" value="DUF1206"/>
    <property type="match status" value="3"/>
</dbReference>
<accession>A0A426SHP5</accession>
<keyword evidence="2" id="KW-1133">Transmembrane helix</keyword>
<feature type="domain" description="DUF1206" evidence="3">
    <location>
        <begin position="38"/>
        <end position="104"/>
    </location>
</feature>
<dbReference type="AlphaFoldDB" id="A0A426SHP5"/>
<feature type="region of interest" description="Disordered" evidence="1">
    <location>
        <begin position="1"/>
        <end position="24"/>
    </location>
</feature>
<evidence type="ECO:0000313" key="5">
    <source>
        <dbReference type="Proteomes" id="UP000274327"/>
    </source>
</evidence>
<keyword evidence="2" id="KW-0472">Membrane</keyword>
<name>A0A426SHP5_9MICO</name>
<evidence type="ECO:0000259" key="3">
    <source>
        <dbReference type="Pfam" id="PF06724"/>
    </source>
</evidence>
<feature type="transmembrane region" description="Helical" evidence="2">
    <location>
        <begin position="39"/>
        <end position="62"/>
    </location>
</feature>
<keyword evidence="2" id="KW-0812">Transmembrane</keyword>
<gene>
    <name evidence="4" type="ORF">DS079_13170</name>
</gene>
<dbReference type="EMBL" id="QOCI01000011">
    <property type="protein sequence ID" value="RRR17672.1"/>
    <property type="molecule type" value="Genomic_DNA"/>
</dbReference>
<dbReference type="Proteomes" id="UP000274327">
    <property type="component" value="Unassembled WGS sequence"/>
</dbReference>
<dbReference type="InterPro" id="IPR009597">
    <property type="entry name" value="DUF1206"/>
</dbReference>
<evidence type="ECO:0000256" key="2">
    <source>
        <dbReference type="SAM" id="Phobius"/>
    </source>
</evidence>
<dbReference type="RefSeq" id="WP_126988326.1">
    <property type="nucleotide sequence ID" value="NZ_ML133859.1"/>
</dbReference>
<feature type="domain" description="DUF1206" evidence="3">
    <location>
        <begin position="213"/>
        <end position="281"/>
    </location>
</feature>
<feature type="transmembrane region" description="Helical" evidence="2">
    <location>
        <begin position="82"/>
        <end position="105"/>
    </location>
</feature>
<evidence type="ECO:0000313" key="4">
    <source>
        <dbReference type="EMBL" id="RRR17672.1"/>
    </source>
</evidence>
<feature type="transmembrane region" description="Helical" evidence="2">
    <location>
        <begin position="126"/>
        <end position="143"/>
    </location>
</feature>
<reference evidence="4 5" key="1">
    <citation type="submission" date="2018-07" db="EMBL/GenBank/DDBJ databases">
        <title>Brachybacteriurn paraconglorneratum KCTC 9916.</title>
        <authorList>
            <person name="Li Y."/>
        </authorList>
    </citation>
    <scope>NUCLEOTIDE SEQUENCE [LARGE SCALE GENOMIC DNA]</scope>
    <source>
        <strain evidence="4 5">KCTC 9916</strain>
    </source>
</reference>
<dbReference type="GeneID" id="78121969"/>
<feature type="domain" description="DUF1206" evidence="3">
    <location>
        <begin position="123"/>
        <end position="187"/>
    </location>
</feature>
<organism evidence="4 5">
    <name type="scientific">Brachybacterium paraconglomeratum</name>
    <dbReference type="NCBI Taxonomy" id="173362"/>
    <lineage>
        <taxon>Bacteria</taxon>
        <taxon>Bacillati</taxon>
        <taxon>Actinomycetota</taxon>
        <taxon>Actinomycetes</taxon>
        <taxon>Micrococcales</taxon>
        <taxon>Dermabacteraceae</taxon>
        <taxon>Brachybacterium</taxon>
    </lineage>
</organism>
<feature type="transmembrane region" description="Helical" evidence="2">
    <location>
        <begin position="163"/>
        <end position="184"/>
    </location>
</feature>
<sequence length="284" mass="28912">MNPLEDAGRAARDGAESAERTAETVTEHPVFEGIARGGFVMSGLVHVLIGWFALRVALGGSGQDADQSGALRTVAAAPGGNVLLWIGGLAMLALTVWHLAEAYFGARWADDGRRRLTHVVKTLGKAGVYGALGVTALRFAAGGGSDSGQQTSELTAGLLGSAAGRGAVILIGLVVLAIGGYHVVKGAGRGFEDDLRPPGDQRISMVVIVTGVIGYIAKGVALIVVGILFGWAAIGSDPEKATGLDGAFQTVASLPAGAVLLVVVGIGVMLYGVYAVLRSRYAPL</sequence>
<feature type="transmembrane region" description="Helical" evidence="2">
    <location>
        <begin position="254"/>
        <end position="277"/>
    </location>
</feature>
<proteinExistence type="predicted"/>
<evidence type="ECO:0000256" key="1">
    <source>
        <dbReference type="SAM" id="MobiDB-lite"/>
    </source>
</evidence>
<comment type="caution">
    <text evidence="4">The sequence shown here is derived from an EMBL/GenBank/DDBJ whole genome shotgun (WGS) entry which is preliminary data.</text>
</comment>
<protein>
    <recommendedName>
        <fullName evidence="3">DUF1206 domain-containing protein</fullName>
    </recommendedName>
</protein>